<evidence type="ECO:0000256" key="5">
    <source>
        <dbReference type="SAM" id="MobiDB-lite"/>
    </source>
</evidence>
<evidence type="ECO:0000259" key="6">
    <source>
        <dbReference type="PROSITE" id="PS51007"/>
    </source>
</evidence>
<dbReference type="PANTHER" id="PTHR30600:SF4">
    <property type="entry name" value="CYTOCHROME C DOMAIN-CONTAINING PROTEIN"/>
    <property type="match status" value="1"/>
</dbReference>
<feature type="region of interest" description="Disordered" evidence="5">
    <location>
        <begin position="221"/>
        <end position="240"/>
    </location>
</feature>
<dbReference type="RefSeq" id="WP_341565962.1">
    <property type="nucleotide sequence ID" value="NZ_JBAKAR010000001.1"/>
</dbReference>
<dbReference type="Proteomes" id="UP001379949">
    <property type="component" value="Unassembled WGS sequence"/>
</dbReference>
<comment type="caution">
    <text evidence="7">The sequence shown here is derived from an EMBL/GenBank/DDBJ whole genome shotgun (WGS) entry which is preliminary data.</text>
</comment>
<dbReference type="PANTHER" id="PTHR30600">
    <property type="entry name" value="CYTOCHROME C PEROXIDASE-RELATED"/>
    <property type="match status" value="1"/>
</dbReference>
<keyword evidence="1 4" id="KW-0349">Heme</keyword>
<evidence type="ECO:0000313" key="7">
    <source>
        <dbReference type="EMBL" id="MEL0611558.1"/>
    </source>
</evidence>
<name>A0ABU9FZA5_9GAMM</name>
<evidence type="ECO:0000313" key="8">
    <source>
        <dbReference type="Proteomes" id="UP001379949"/>
    </source>
</evidence>
<reference evidence="7 8" key="1">
    <citation type="submission" date="2024-02" db="EMBL/GenBank/DDBJ databases">
        <title>Bacteria isolated from the canopy kelp, Nereocystis luetkeana.</title>
        <authorList>
            <person name="Pfister C.A."/>
            <person name="Younker I.T."/>
            <person name="Light S.H."/>
        </authorList>
    </citation>
    <scope>NUCLEOTIDE SEQUENCE [LARGE SCALE GENOMIC DNA]</scope>
    <source>
        <strain evidence="7 8">TI.4.07</strain>
    </source>
</reference>
<proteinExistence type="predicted"/>
<protein>
    <submittedName>
        <fullName evidence="7">Di-heme oxidoredictase family protein</fullName>
    </submittedName>
</protein>
<dbReference type="Gene3D" id="1.10.760.10">
    <property type="entry name" value="Cytochrome c-like domain"/>
    <property type="match status" value="1"/>
</dbReference>
<dbReference type="Pfam" id="PF06537">
    <property type="entry name" value="DHOR"/>
    <property type="match status" value="1"/>
</dbReference>
<evidence type="ECO:0000256" key="1">
    <source>
        <dbReference type="ARBA" id="ARBA00022617"/>
    </source>
</evidence>
<dbReference type="PROSITE" id="PS51007">
    <property type="entry name" value="CYTC"/>
    <property type="match status" value="1"/>
</dbReference>
<sequence>MFLIWPSLVHSAAIDASGIADSELFTNSKSSKPFSQPRNMTDAEYDQFILGRSFFSIPWVEAPSATTARDGLGPHFNANTCTSCHVDSGGAPTLSKDGQPLRSLVFKLTQPSKHGLRWQLNNIDAPAHDSVPDPVYGVQVAINGNGKVLPEARTRLRIESLPFTYPDGQTILLSKFDPYLDQLAYGPLADDTVISLRQPPALVGLGLLEQVPESEILAWADPSDRNGDGISGRPNWLNPPEQQEKVLGRFNWKASEASIVNQSANAAAHDLGLTNPAYPEELCQPAQLDCLAAPRGRQSPHGLLDLPEFRLQAIADYIRGHKVPQPVALDEEAQKGQKLFHEAGCSGCHRSTLTTEKGQVFHPYSDLLLHDMGASLKDGRPEFLASEREYRTAPLWGIGGRVRAGERFLHDARAATPEEAILWHGGEAQAAKSTFIELGRAQRAALLHFLEQL</sequence>
<dbReference type="InterPro" id="IPR036909">
    <property type="entry name" value="Cyt_c-like_dom_sf"/>
</dbReference>
<dbReference type="EMBL" id="JBAKAR010000001">
    <property type="protein sequence ID" value="MEL0611558.1"/>
    <property type="molecule type" value="Genomic_DNA"/>
</dbReference>
<keyword evidence="8" id="KW-1185">Reference proteome</keyword>
<feature type="domain" description="Cytochrome c" evidence="6">
    <location>
        <begin position="331"/>
        <end position="453"/>
    </location>
</feature>
<gene>
    <name evidence="7" type="ORF">V6242_00255</name>
</gene>
<evidence type="ECO:0000256" key="4">
    <source>
        <dbReference type="PROSITE-ProRule" id="PRU00433"/>
    </source>
</evidence>
<accession>A0ABU9FZA5</accession>
<dbReference type="InterPro" id="IPR051395">
    <property type="entry name" value="Cytochrome_c_Peroxidase/MauG"/>
</dbReference>
<organism evidence="7 8">
    <name type="scientific">Marinomonas arenicola</name>
    <dbReference type="NCBI Taxonomy" id="569601"/>
    <lineage>
        <taxon>Bacteria</taxon>
        <taxon>Pseudomonadati</taxon>
        <taxon>Pseudomonadota</taxon>
        <taxon>Gammaproteobacteria</taxon>
        <taxon>Oceanospirillales</taxon>
        <taxon>Oceanospirillaceae</taxon>
        <taxon>Marinomonas</taxon>
    </lineage>
</organism>
<dbReference type="InterPro" id="IPR009056">
    <property type="entry name" value="Cyt_c-like_dom"/>
</dbReference>
<dbReference type="SUPFAM" id="SSF46626">
    <property type="entry name" value="Cytochrome c"/>
    <property type="match status" value="1"/>
</dbReference>
<evidence type="ECO:0000256" key="2">
    <source>
        <dbReference type="ARBA" id="ARBA00022723"/>
    </source>
</evidence>
<dbReference type="PIRSF" id="PIRSF028099">
    <property type="entry name" value="DUF1111"/>
    <property type="match status" value="1"/>
</dbReference>
<evidence type="ECO:0000256" key="3">
    <source>
        <dbReference type="ARBA" id="ARBA00023004"/>
    </source>
</evidence>
<keyword evidence="2 4" id="KW-0479">Metal-binding</keyword>
<keyword evidence="3 4" id="KW-0408">Iron</keyword>
<dbReference type="InterPro" id="IPR010538">
    <property type="entry name" value="DHOR"/>
</dbReference>